<evidence type="ECO:0000313" key="1">
    <source>
        <dbReference type="EMBL" id="CAF4278573.1"/>
    </source>
</evidence>
<reference evidence="1" key="1">
    <citation type="submission" date="2021-02" db="EMBL/GenBank/DDBJ databases">
        <authorList>
            <person name="Nowell W R."/>
        </authorList>
    </citation>
    <scope>NUCLEOTIDE SEQUENCE</scope>
</reference>
<protein>
    <submittedName>
        <fullName evidence="1">Uncharacterized protein</fullName>
    </submittedName>
</protein>
<dbReference type="Proteomes" id="UP000663881">
    <property type="component" value="Unassembled WGS sequence"/>
</dbReference>
<name>A0A820GIC6_9BILA</name>
<sequence length="158" mass="18051">NDQLTYTLTNGSACEEYIVYIQAISDDKNIPSPMSRGVKFLWPGIKPGLFRRLDDGQTGIVVVAWEQPRLEDETDKLIGFKLFSENMSTHVVRSHGEYNAETYRAVIYNLSNAKYLLWLESQSELYSVRARPITITSGRFRSRSSFAPAKCFLKKTKT</sequence>
<gene>
    <name evidence="1" type="ORF">OKA104_LOCUS45059</name>
</gene>
<accession>A0A820GIC6</accession>
<organism evidence="1 2">
    <name type="scientific">Adineta steineri</name>
    <dbReference type="NCBI Taxonomy" id="433720"/>
    <lineage>
        <taxon>Eukaryota</taxon>
        <taxon>Metazoa</taxon>
        <taxon>Spiralia</taxon>
        <taxon>Gnathifera</taxon>
        <taxon>Rotifera</taxon>
        <taxon>Eurotatoria</taxon>
        <taxon>Bdelloidea</taxon>
        <taxon>Adinetida</taxon>
        <taxon>Adinetidae</taxon>
        <taxon>Adineta</taxon>
    </lineage>
</organism>
<dbReference type="EMBL" id="CAJOAY010014452">
    <property type="protein sequence ID" value="CAF4278573.1"/>
    <property type="molecule type" value="Genomic_DNA"/>
</dbReference>
<comment type="caution">
    <text evidence="1">The sequence shown here is derived from an EMBL/GenBank/DDBJ whole genome shotgun (WGS) entry which is preliminary data.</text>
</comment>
<dbReference type="AlphaFoldDB" id="A0A820GIC6"/>
<evidence type="ECO:0000313" key="2">
    <source>
        <dbReference type="Proteomes" id="UP000663881"/>
    </source>
</evidence>
<proteinExistence type="predicted"/>
<feature type="non-terminal residue" evidence="1">
    <location>
        <position position="158"/>
    </location>
</feature>
<feature type="non-terminal residue" evidence="1">
    <location>
        <position position="1"/>
    </location>
</feature>